<feature type="transmembrane region" description="Helical" evidence="8">
    <location>
        <begin position="75"/>
        <end position="94"/>
    </location>
</feature>
<dbReference type="SUPFAM" id="SSF103473">
    <property type="entry name" value="MFS general substrate transporter"/>
    <property type="match status" value="1"/>
</dbReference>
<feature type="transmembrane region" description="Helical" evidence="8">
    <location>
        <begin position="295"/>
        <end position="315"/>
    </location>
</feature>
<name>A0A1G8Y600_9GAMM</name>
<keyword evidence="4" id="KW-1003">Cell membrane</keyword>
<reference evidence="11" key="1">
    <citation type="submission" date="2016-10" db="EMBL/GenBank/DDBJ databases">
        <authorList>
            <person name="Varghese N."/>
            <person name="Submissions S."/>
        </authorList>
    </citation>
    <scope>NUCLEOTIDE SEQUENCE [LARGE SCALE GENOMIC DNA]</scope>
    <source>
        <strain evidence="11">CGMCC 1.10658</strain>
    </source>
</reference>
<organism evidence="10 11">
    <name type="scientific">Microbulbifer yueqingensis</name>
    <dbReference type="NCBI Taxonomy" id="658219"/>
    <lineage>
        <taxon>Bacteria</taxon>
        <taxon>Pseudomonadati</taxon>
        <taxon>Pseudomonadota</taxon>
        <taxon>Gammaproteobacteria</taxon>
        <taxon>Cellvibrionales</taxon>
        <taxon>Microbulbiferaceae</taxon>
        <taxon>Microbulbifer</taxon>
    </lineage>
</organism>
<keyword evidence="11" id="KW-1185">Reference proteome</keyword>
<dbReference type="EMBL" id="FNFH01000002">
    <property type="protein sequence ID" value="SDJ97585.1"/>
    <property type="molecule type" value="Genomic_DNA"/>
</dbReference>
<dbReference type="PANTHER" id="PTHR42718:SF9">
    <property type="entry name" value="MAJOR FACILITATOR SUPERFAMILY MULTIDRUG TRANSPORTER MFSC"/>
    <property type="match status" value="1"/>
</dbReference>
<evidence type="ECO:0000259" key="9">
    <source>
        <dbReference type="PROSITE" id="PS50850"/>
    </source>
</evidence>
<dbReference type="InterPro" id="IPR036259">
    <property type="entry name" value="MFS_trans_sf"/>
</dbReference>
<gene>
    <name evidence="10" type="ORF">SAMN05216212_1352</name>
</gene>
<dbReference type="AlphaFoldDB" id="A0A1G8Y600"/>
<evidence type="ECO:0000313" key="10">
    <source>
        <dbReference type="EMBL" id="SDJ97585.1"/>
    </source>
</evidence>
<evidence type="ECO:0000256" key="7">
    <source>
        <dbReference type="ARBA" id="ARBA00023136"/>
    </source>
</evidence>
<dbReference type="Gene3D" id="1.20.1720.10">
    <property type="entry name" value="Multidrug resistance protein D"/>
    <property type="match status" value="1"/>
</dbReference>
<feature type="domain" description="Major facilitator superfamily (MFS) profile" evidence="9">
    <location>
        <begin position="9"/>
        <end position="489"/>
    </location>
</feature>
<feature type="transmembrane region" description="Helical" evidence="8">
    <location>
        <begin position="100"/>
        <end position="122"/>
    </location>
</feature>
<feature type="transmembrane region" description="Helical" evidence="8">
    <location>
        <begin position="224"/>
        <end position="241"/>
    </location>
</feature>
<proteinExistence type="inferred from homology"/>
<sequence length="494" mass="53898">MTEARRRLITVSIMLATVIQVLDTTIANVALPHMQGSLGAASDQVTWVLTSYIVAAAIMTLPVGFLSQRYGRRRVFLWSVTGFTVTSMLCGQAASLNEMILWRLLQGAFGASLVPLSQATLLDTYPRERHASAMSLWGVGVMLGPILGPTLGGWLTEYYSWRWVFYINLPLGILSLVGIYLYLPDGETRKPRFDALGFGLLALAVGALQMLLDRGEQVHWFESLEIQLYAIAAALGLYLFVVHSMTTKTPFLAPGLFRDRNYVSGLAFIFIVGIILLATMALLPSYLQQWKGYPVVTTGLVLMPRGVGVMLAMLLVGRLLRYFDGRLLILVGMALVSLSLWQMAGFNLQVGQPALVSTGLLQGFGLGMVFVPISTLAYATLPSQLRGEATALFSLSRNLGSSVGVSIVMAVLTRNLWINQQQLGERVQMSPELLSGLPTAEQLAALPQVLAGEVSRQAAEIAYVNDFQMLMWINLAAMPLVLLLANPDREPQAA</sequence>
<evidence type="ECO:0000256" key="4">
    <source>
        <dbReference type="ARBA" id="ARBA00022475"/>
    </source>
</evidence>
<comment type="subcellular location">
    <subcellularLocation>
        <location evidence="1">Cell membrane</location>
        <topology evidence="1">Multi-pass membrane protein</topology>
    </subcellularLocation>
</comment>
<feature type="transmembrane region" description="Helical" evidence="8">
    <location>
        <begin position="161"/>
        <end position="183"/>
    </location>
</feature>
<evidence type="ECO:0000313" key="11">
    <source>
        <dbReference type="Proteomes" id="UP000199305"/>
    </source>
</evidence>
<evidence type="ECO:0000256" key="8">
    <source>
        <dbReference type="SAM" id="Phobius"/>
    </source>
</evidence>
<dbReference type="NCBIfam" id="TIGR00711">
    <property type="entry name" value="efflux_EmrB"/>
    <property type="match status" value="1"/>
</dbReference>
<dbReference type="STRING" id="658219.SAMN05216212_1352"/>
<feature type="transmembrane region" description="Helical" evidence="8">
    <location>
        <begin position="134"/>
        <end position="155"/>
    </location>
</feature>
<dbReference type="Proteomes" id="UP000199305">
    <property type="component" value="Unassembled WGS sequence"/>
</dbReference>
<feature type="transmembrane region" description="Helical" evidence="8">
    <location>
        <begin position="327"/>
        <end position="348"/>
    </location>
</feature>
<dbReference type="PRINTS" id="PR01036">
    <property type="entry name" value="TCRTETB"/>
</dbReference>
<feature type="transmembrane region" description="Helical" evidence="8">
    <location>
        <begin position="360"/>
        <end position="379"/>
    </location>
</feature>
<evidence type="ECO:0000256" key="6">
    <source>
        <dbReference type="ARBA" id="ARBA00022989"/>
    </source>
</evidence>
<keyword evidence="7 8" id="KW-0472">Membrane</keyword>
<evidence type="ECO:0000256" key="2">
    <source>
        <dbReference type="ARBA" id="ARBA00008537"/>
    </source>
</evidence>
<feature type="transmembrane region" description="Helical" evidence="8">
    <location>
        <begin position="262"/>
        <end position="283"/>
    </location>
</feature>
<accession>A0A1G8Y600</accession>
<dbReference type="Gene3D" id="1.20.1250.20">
    <property type="entry name" value="MFS general substrate transporter like domains"/>
    <property type="match status" value="1"/>
</dbReference>
<evidence type="ECO:0000256" key="1">
    <source>
        <dbReference type="ARBA" id="ARBA00004651"/>
    </source>
</evidence>
<feature type="transmembrane region" description="Helical" evidence="8">
    <location>
        <begin position="47"/>
        <end position="66"/>
    </location>
</feature>
<dbReference type="InterPro" id="IPR020846">
    <property type="entry name" value="MFS_dom"/>
</dbReference>
<comment type="similarity">
    <text evidence="2">Belongs to the major facilitator superfamily. EmrB family.</text>
</comment>
<keyword evidence="5 8" id="KW-0812">Transmembrane</keyword>
<keyword evidence="3" id="KW-0813">Transport</keyword>
<dbReference type="PANTHER" id="PTHR42718">
    <property type="entry name" value="MAJOR FACILITATOR SUPERFAMILY MULTIDRUG TRANSPORTER MFSC"/>
    <property type="match status" value="1"/>
</dbReference>
<dbReference type="RefSeq" id="WP_217631382.1">
    <property type="nucleotide sequence ID" value="NZ_FNFH01000002.1"/>
</dbReference>
<dbReference type="GO" id="GO:0005886">
    <property type="term" value="C:plasma membrane"/>
    <property type="evidence" value="ECO:0007669"/>
    <property type="project" value="UniProtKB-SubCell"/>
</dbReference>
<dbReference type="PROSITE" id="PS50850">
    <property type="entry name" value="MFS"/>
    <property type="match status" value="1"/>
</dbReference>
<evidence type="ECO:0000256" key="3">
    <source>
        <dbReference type="ARBA" id="ARBA00022448"/>
    </source>
</evidence>
<keyword evidence="6 8" id="KW-1133">Transmembrane helix</keyword>
<dbReference type="InterPro" id="IPR011701">
    <property type="entry name" value="MFS"/>
</dbReference>
<evidence type="ECO:0000256" key="5">
    <source>
        <dbReference type="ARBA" id="ARBA00022692"/>
    </source>
</evidence>
<dbReference type="Pfam" id="PF07690">
    <property type="entry name" value="MFS_1"/>
    <property type="match status" value="1"/>
</dbReference>
<feature type="transmembrane region" description="Helical" evidence="8">
    <location>
        <begin position="195"/>
        <end position="212"/>
    </location>
</feature>
<dbReference type="InterPro" id="IPR004638">
    <property type="entry name" value="EmrB-like"/>
</dbReference>
<dbReference type="GO" id="GO:0022857">
    <property type="term" value="F:transmembrane transporter activity"/>
    <property type="evidence" value="ECO:0007669"/>
    <property type="project" value="InterPro"/>
</dbReference>
<dbReference type="CDD" id="cd17503">
    <property type="entry name" value="MFS_LmrB_MDR_like"/>
    <property type="match status" value="1"/>
</dbReference>
<protein>
    <submittedName>
        <fullName evidence="10">MFS transporter, DHA2 family, multidrug resistance protein</fullName>
    </submittedName>
</protein>